<reference evidence="4" key="2">
    <citation type="submission" date="2021-04" db="EMBL/GenBank/DDBJ databases">
        <title>Isolation and genomic analysis of the ibuprofen-degrading bacterium Sphingomonas strain MPO218.</title>
        <authorList>
            <person name="Aulestia M."/>
            <person name="Flores A."/>
            <person name="Mangas E.L."/>
            <person name="Perez-Pulido A.J."/>
            <person name="Santero E."/>
            <person name="Camacho E.M."/>
        </authorList>
    </citation>
    <scope>NUCLEOTIDE SEQUENCE</scope>
    <source>
        <strain evidence="4">MPO218</strain>
    </source>
</reference>
<dbReference type="InterPro" id="IPR036663">
    <property type="entry name" value="Fumarylacetoacetase_C_sf"/>
</dbReference>
<dbReference type="PANTHER" id="PTHR42796">
    <property type="entry name" value="FUMARYLACETOACETATE HYDROLASE DOMAIN-CONTAINING PROTEIN 2A-RELATED"/>
    <property type="match status" value="1"/>
</dbReference>
<organism evidence="4 5">
    <name type="scientific">Rhizorhabdus wittichii</name>
    <dbReference type="NCBI Taxonomy" id="160791"/>
    <lineage>
        <taxon>Bacteria</taxon>
        <taxon>Pseudomonadati</taxon>
        <taxon>Pseudomonadota</taxon>
        <taxon>Alphaproteobacteria</taxon>
        <taxon>Sphingomonadales</taxon>
        <taxon>Sphingomonadaceae</taxon>
        <taxon>Rhizorhabdus</taxon>
    </lineage>
</organism>
<dbReference type="GO" id="GO:0046872">
    <property type="term" value="F:metal ion binding"/>
    <property type="evidence" value="ECO:0007669"/>
    <property type="project" value="UniProtKB-KW"/>
</dbReference>
<keyword evidence="2" id="KW-0479">Metal-binding</keyword>
<sequence length="343" mass="37210">MSTPSFALGSFAGDGGTPFPALVIGELVHPLAGLPGFEGIRSMLDLFDDWDNLWPLLRDQAARRAADPGPRALAASMLQAVAPIVPRQIICSGANYRKHVIDIMIDQDHGLNVGRSREERRIEAVRVMDHRAAKGQPFAFLKPFSSILGPFDDLAVPADSEQLDWELELGVVIGKPARRVGRDHALDHVAGYVVVNDISVRDHLYRPDVPQLGLDWVSGKSGPGMLPMGPLIVPAAFVADPQQLMITLKLNGEVMQHESTADMIFPIARLIEAFSVHMQLLPGDIICTGSPSGNGTHFGRFLRPGDVMEGTIEGLGTQRNRCVAERLAEGAVLHRPFVPLEPA</sequence>
<dbReference type="GO" id="GO:0016787">
    <property type="term" value="F:hydrolase activity"/>
    <property type="evidence" value="ECO:0007669"/>
    <property type="project" value="UniProtKB-KW"/>
</dbReference>
<dbReference type="AlphaFoldDB" id="A0A975D1J0"/>
<dbReference type="EMBL" id="CP059319">
    <property type="protein sequence ID" value="QTH20933.1"/>
    <property type="molecule type" value="Genomic_DNA"/>
</dbReference>
<dbReference type="Proteomes" id="UP000664914">
    <property type="component" value="Chromosome"/>
</dbReference>
<evidence type="ECO:0000256" key="2">
    <source>
        <dbReference type="ARBA" id="ARBA00022723"/>
    </source>
</evidence>
<dbReference type="RefSeq" id="WP_208632387.1">
    <property type="nucleotide sequence ID" value="NZ_CP059319.1"/>
</dbReference>
<evidence type="ECO:0000259" key="3">
    <source>
        <dbReference type="Pfam" id="PF01557"/>
    </source>
</evidence>
<dbReference type="Pfam" id="PF01557">
    <property type="entry name" value="FAA_hydrolase"/>
    <property type="match status" value="1"/>
</dbReference>
<dbReference type="SUPFAM" id="SSF56529">
    <property type="entry name" value="FAH"/>
    <property type="match status" value="1"/>
</dbReference>
<proteinExistence type="inferred from homology"/>
<dbReference type="PANTHER" id="PTHR42796:SF4">
    <property type="entry name" value="FUMARYLACETOACETATE HYDROLASE DOMAIN-CONTAINING PROTEIN 2A"/>
    <property type="match status" value="1"/>
</dbReference>
<dbReference type="InterPro" id="IPR051121">
    <property type="entry name" value="FAH"/>
</dbReference>
<evidence type="ECO:0000256" key="1">
    <source>
        <dbReference type="ARBA" id="ARBA00010211"/>
    </source>
</evidence>
<protein>
    <submittedName>
        <fullName evidence="4">Fumarylacetoacetate hydrolase family protein</fullName>
    </submittedName>
</protein>
<dbReference type="InterPro" id="IPR011234">
    <property type="entry name" value="Fumarylacetoacetase-like_C"/>
</dbReference>
<accession>A0A975D1J0</accession>
<dbReference type="GO" id="GO:0044281">
    <property type="term" value="P:small molecule metabolic process"/>
    <property type="evidence" value="ECO:0007669"/>
    <property type="project" value="UniProtKB-ARBA"/>
</dbReference>
<evidence type="ECO:0000313" key="5">
    <source>
        <dbReference type="Proteomes" id="UP000664914"/>
    </source>
</evidence>
<comment type="similarity">
    <text evidence="1">Belongs to the FAH family.</text>
</comment>
<dbReference type="Gene3D" id="3.90.850.10">
    <property type="entry name" value="Fumarylacetoacetase-like, C-terminal domain"/>
    <property type="match status" value="1"/>
</dbReference>
<keyword evidence="4" id="KW-0378">Hydrolase</keyword>
<gene>
    <name evidence="4" type="ORF">HRJ34_21845</name>
</gene>
<reference evidence="4" key="1">
    <citation type="submission" date="2020-07" db="EMBL/GenBank/DDBJ databases">
        <authorList>
            <person name="Camacho E."/>
        </authorList>
    </citation>
    <scope>NUCLEOTIDE SEQUENCE</scope>
    <source>
        <strain evidence="4">MPO218</strain>
    </source>
</reference>
<name>A0A975D1J0_9SPHN</name>
<feature type="domain" description="Fumarylacetoacetase-like C-terminal" evidence="3">
    <location>
        <begin position="89"/>
        <end position="321"/>
    </location>
</feature>
<evidence type="ECO:0000313" key="4">
    <source>
        <dbReference type="EMBL" id="QTH20933.1"/>
    </source>
</evidence>